<dbReference type="Proteomes" id="UP001365542">
    <property type="component" value="Unassembled WGS sequence"/>
</dbReference>
<name>A0AAV9XI25_9PEZI</name>
<sequence length="237" mass="26606">MSTPPAGSTAPTPQVPQRSHSSPPAFNKGKWVSLPPTIEPPRIISVQTSPSPLSPPFKPSHQPTLRTANIDLNINDPLPTLPAKDPGGHETLKTRISTTLHALFPCFLSTRPKYTKIQHLIIPTSQICINAHSLRFLQLLPREKFHLLNYIVQEVFTDDGVKVLGRIPDYDDLIEKGLKGVVKTAERPWVNVQREGYVESLAGLYARLLKKMGTYERAQVCERVYERKYRKKGKGET</sequence>
<dbReference type="EMBL" id="JAVHJO010000003">
    <property type="protein sequence ID" value="KAK6541748.1"/>
    <property type="molecule type" value="Genomic_DNA"/>
</dbReference>
<reference evidence="2 3" key="1">
    <citation type="submission" date="2019-10" db="EMBL/GenBank/DDBJ databases">
        <authorList>
            <person name="Palmer J.M."/>
        </authorList>
    </citation>
    <scope>NUCLEOTIDE SEQUENCE [LARGE SCALE GENOMIC DNA]</scope>
    <source>
        <strain evidence="2 3">TWF694</strain>
    </source>
</reference>
<evidence type="ECO:0000256" key="1">
    <source>
        <dbReference type="SAM" id="MobiDB-lite"/>
    </source>
</evidence>
<feature type="region of interest" description="Disordered" evidence="1">
    <location>
        <begin position="1"/>
        <end position="64"/>
    </location>
</feature>
<feature type="compositionally biased region" description="Polar residues" evidence="1">
    <location>
        <begin position="15"/>
        <end position="24"/>
    </location>
</feature>
<evidence type="ECO:0000313" key="3">
    <source>
        <dbReference type="Proteomes" id="UP001365542"/>
    </source>
</evidence>
<keyword evidence="3" id="KW-1185">Reference proteome</keyword>
<organism evidence="2 3">
    <name type="scientific">Orbilia ellipsospora</name>
    <dbReference type="NCBI Taxonomy" id="2528407"/>
    <lineage>
        <taxon>Eukaryota</taxon>
        <taxon>Fungi</taxon>
        <taxon>Dikarya</taxon>
        <taxon>Ascomycota</taxon>
        <taxon>Pezizomycotina</taxon>
        <taxon>Orbiliomycetes</taxon>
        <taxon>Orbiliales</taxon>
        <taxon>Orbiliaceae</taxon>
        <taxon>Orbilia</taxon>
    </lineage>
</organism>
<accession>A0AAV9XI25</accession>
<proteinExistence type="predicted"/>
<protein>
    <submittedName>
        <fullName evidence="2">Uncharacterized protein</fullName>
    </submittedName>
</protein>
<comment type="caution">
    <text evidence="2">The sequence shown here is derived from an EMBL/GenBank/DDBJ whole genome shotgun (WGS) entry which is preliminary data.</text>
</comment>
<gene>
    <name evidence="2" type="ORF">TWF694_007537</name>
</gene>
<evidence type="ECO:0000313" key="2">
    <source>
        <dbReference type="EMBL" id="KAK6541748.1"/>
    </source>
</evidence>
<dbReference type="AlphaFoldDB" id="A0AAV9XI25"/>
<feature type="compositionally biased region" description="Low complexity" evidence="1">
    <location>
        <begin position="1"/>
        <end position="12"/>
    </location>
</feature>